<dbReference type="PANTHER" id="PTHR38782:SF1">
    <property type="entry name" value="SIGMA-E FACTOR REGULATORY PROTEIN RSEB"/>
    <property type="match status" value="1"/>
</dbReference>
<gene>
    <name evidence="2" type="ORF">MNBD_GAMMA10-347</name>
</gene>
<dbReference type="AlphaFoldDB" id="A0A3B0Y6K5"/>
<dbReference type="GO" id="GO:0032885">
    <property type="term" value="P:regulation of polysaccharide biosynthetic process"/>
    <property type="evidence" value="ECO:0007669"/>
    <property type="project" value="TreeGrafter"/>
</dbReference>
<dbReference type="EMBL" id="UOFJ01000463">
    <property type="protein sequence ID" value="VAW69789.1"/>
    <property type="molecule type" value="Genomic_DNA"/>
</dbReference>
<feature type="domain" description="MucB/RseB N-terminal" evidence="1">
    <location>
        <begin position="84"/>
        <end position="181"/>
    </location>
</feature>
<name>A0A3B0Y6K5_9ZZZZ</name>
<dbReference type="InterPro" id="IPR033434">
    <property type="entry name" value="MucB/RseB_N"/>
</dbReference>
<feature type="non-terminal residue" evidence="2">
    <location>
        <position position="182"/>
    </location>
</feature>
<dbReference type="PANTHER" id="PTHR38782">
    <property type="match status" value="1"/>
</dbReference>
<organism evidence="2">
    <name type="scientific">hydrothermal vent metagenome</name>
    <dbReference type="NCBI Taxonomy" id="652676"/>
    <lineage>
        <taxon>unclassified sequences</taxon>
        <taxon>metagenomes</taxon>
        <taxon>ecological metagenomes</taxon>
    </lineage>
</organism>
<accession>A0A3B0Y6K5</accession>
<dbReference type="InterPro" id="IPR005588">
    <property type="entry name" value="MucB_RseB"/>
</dbReference>
<proteinExistence type="predicted"/>
<dbReference type="Pfam" id="PF03888">
    <property type="entry name" value="MucB_RseB"/>
    <property type="match status" value="1"/>
</dbReference>
<dbReference type="Gene3D" id="2.50.20.10">
    <property type="entry name" value="Lipoprotein localisation LolA/LolB/LppX"/>
    <property type="match status" value="1"/>
</dbReference>
<sequence length="182" mass="20141">MLHPLIKLSVVKLFALFILAFLARPAFAGLAEGESTASMYSPALNFSETGVMTSSQFPETVEAGNGAPVSGTPSQLKNVGVIDDWLKKMMRSMKQQNFQGTLIIRQANKIQAVKVKQGVTSQGNWQILESLTGENQKIIRQNDKVTTIFPGKRLVTISDSVNKRPLHAILPENYQKLMKYYA</sequence>
<dbReference type="GO" id="GO:0045152">
    <property type="term" value="F:antisigma factor binding"/>
    <property type="evidence" value="ECO:0007669"/>
    <property type="project" value="TreeGrafter"/>
</dbReference>
<reference evidence="2" key="1">
    <citation type="submission" date="2018-06" db="EMBL/GenBank/DDBJ databases">
        <authorList>
            <person name="Zhirakovskaya E."/>
        </authorList>
    </citation>
    <scope>NUCLEOTIDE SEQUENCE</scope>
</reference>
<dbReference type="GO" id="GO:0030288">
    <property type="term" value="C:outer membrane-bounded periplasmic space"/>
    <property type="evidence" value="ECO:0007669"/>
    <property type="project" value="TreeGrafter"/>
</dbReference>
<evidence type="ECO:0000313" key="2">
    <source>
        <dbReference type="EMBL" id="VAW69789.1"/>
    </source>
</evidence>
<protein>
    <recommendedName>
        <fullName evidence="1">MucB/RseB N-terminal domain-containing protein</fullName>
    </recommendedName>
</protein>
<evidence type="ECO:0000259" key="1">
    <source>
        <dbReference type="Pfam" id="PF03888"/>
    </source>
</evidence>